<sequence length="169" mass="19811">MKKLLILIILFSIQAYSQNNNYIKSVESIDSTIETLYSVISGDKGVERDWNLFKYLFHKDAKLIPSKTNEQGKTGARFMSPDEYIETSGKWLFENGFHENEIGRTTERFGNIVHVFSSYQSFRTKTDTKPFARGINSIQLLYDGNRWWILNVYWIAESNKNIIPKKYIF</sequence>
<evidence type="ECO:0000313" key="1">
    <source>
        <dbReference type="EMBL" id="SVA06666.1"/>
    </source>
</evidence>
<organism evidence="1">
    <name type="scientific">marine metagenome</name>
    <dbReference type="NCBI Taxonomy" id="408172"/>
    <lineage>
        <taxon>unclassified sequences</taxon>
        <taxon>metagenomes</taxon>
        <taxon>ecological metagenomes</taxon>
    </lineage>
</organism>
<gene>
    <name evidence="1" type="ORF">METZ01_LOCUS59520</name>
</gene>
<evidence type="ECO:0008006" key="2">
    <source>
        <dbReference type="Google" id="ProtNLM"/>
    </source>
</evidence>
<dbReference type="AlphaFoldDB" id="A0A381SRP2"/>
<proteinExistence type="predicted"/>
<accession>A0A381SRP2</accession>
<reference evidence="1" key="1">
    <citation type="submission" date="2018-05" db="EMBL/GenBank/DDBJ databases">
        <authorList>
            <person name="Lanie J.A."/>
            <person name="Ng W.-L."/>
            <person name="Kazmierczak K.M."/>
            <person name="Andrzejewski T.M."/>
            <person name="Davidsen T.M."/>
            <person name="Wayne K.J."/>
            <person name="Tettelin H."/>
            <person name="Glass J.I."/>
            <person name="Rusch D."/>
            <person name="Podicherti R."/>
            <person name="Tsui H.-C.T."/>
            <person name="Winkler M.E."/>
        </authorList>
    </citation>
    <scope>NUCLEOTIDE SEQUENCE</scope>
</reference>
<protein>
    <recommendedName>
        <fullName evidence="2">DUF4440 domain-containing protein</fullName>
    </recommendedName>
</protein>
<dbReference type="SUPFAM" id="SSF54427">
    <property type="entry name" value="NTF2-like"/>
    <property type="match status" value="1"/>
</dbReference>
<dbReference type="InterPro" id="IPR032710">
    <property type="entry name" value="NTF2-like_dom_sf"/>
</dbReference>
<dbReference type="EMBL" id="UINC01003477">
    <property type="protein sequence ID" value="SVA06666.1"/>
    <property type="molecule type" value="Genomic_DNA"/>
</dbReference>
<dbReference type="Gene3D" id="3.10.450.50">
    <property type="match status" value="1"/>
</dbReference>
<name>A0A381SRP2_9ZZZZ</name>